<dbReference type="Proteomes" id="UP001057580">
    <property type="component" value="Chromosome"/>
</dbReference>
<evidence type="ECO:0000256" key="1">
    <source>
        <dbReference type="SAM" id="Phobius"/>
    </source>
</evidence>
<keyword evidence="1" id="KW-0812">Transmembrane</keyword>
<keyword evidence="3" id="KW-1185">Reference proteome</keyword>
<reference evidence="2" key="1">
    <citation type="submission" date="2022-09" db="EMBL/GenBank/DDBJ databases">
        <title>Diverse halophilic archaea isolated from saline environments.</title>
        <authorList>
            <person name="Cui H.-L."/>
        </authorList>
    </citation>
    <scope>NUCLEOTIDE SEQUENCE</scope>
    <source>
        <strain evidence="2">ZS-35-S2</strain>
    </source>
</reference>
<feature type="transmembrane region" description="Helical" evidence="1">
    <location>
        <begin position="97"/>
        <end position="123"/>
    </location>
</feature>
<evidence type="ECO:0000313" key="2">
    <source>
        <dbReference type="EMBL" id="UWM55253.1"/>
    </source>
</evidence>
<evidence type="ECO:0000313" key="3">
    <source>
        <dbReference type="Proteomes" id="UP001057580"/>
    </source>
</evidence>
<protein>
    <submittedName>
        <fullName evidence="2">Uncharacterized protein</fullName>
    </submittedName>
</protein>
<dbReference type="GeneID" id="74941351"/>
<feature type="transmembrane region" description="Helical" evidence="1">
    <location>
        <begin position="143"/>
        <end position="163"/>
    </location>
</feature>
<feature type="transmembrane region" description="Helical" evidence="1">
    <location>
        <begin position="51"/>
        <end position="70"/>
    </location>
</feature>
<accession>A0A9E7R5U4</accession>
<dbReference type="RefSeq" id="WP_260594306.1">
    <property type="nucleotide sequence ID" value="NZ_CP104003.1"/>
</dbReference>
<keyword evidence="1" id="KW-1133">Transmembrane helix</keyword>
<keyword evidence="1" id="KW-0472">Membrane</keyword>
<organism evidence="2 3">
    <name type="scientific">Salinirubellus salinus</name>
    <dbReference type="NCBI Taxonomy" id="1364945"/>
    <lineage>
        <taxon>Archaea</taxon>
        <taxon>Methanobacteriati</taxon>
        <taxon>Methanobacteriota</taxon>
        <taxon>Stenosarchaea group</taxon>
        <taxon>Halobacteria</taxon>
        <taxon>Halobacteriales</taxon>
        <taxon>Natronomonadaceae</taxon>
        <taxon>Salinirubellus</taxon>
    </lineage>
</organism>
<sequence>MPLRVALRLLDDRYDGQPAVWLVGLAFGLVLGAGYALLFVVDSPVTNAVGYAAFVLLVAPLFGAALWPYARGEPPGSLRTLVRDSLQRYPRLLGARVAYTLLLLAAALALVSLAGVLATLASAGNYLLGGGATTLGERAATGTAALVAAALVLVGLSVARVLFGFLDAAALERGTIRGVLDEALSAVLRAPGRVVAATAGLAVYRVGVPLVFYFFVATNVDTYRFVERAFQSPRLAIVPPDAPSYASAPDPSLAPELLAGLVLVDVLVTTAVWPVALGYHFTLFETIRAHRAEDDRETASAPSTAPEAQ</sequence>
<name>A0A9E7R5U4_9EURY</name>
<dbReference type="EMBL" id="CP104003">
    <property type="protein sequence ID" value="UWM55253.1"/>
    <property type="molecule type" value="Genomic_DNA"/>
</dbReference>
<feature type="transmembrane region" description="Helical" evidence="1">
    <location>
        <begin position="20"/>
        <end position="39"/>
    </location>
</feature>
<feature type="transmembrane region" description="Helical" evidence="1">
    <location>
        <begin position="194"/>
        <end position="216"/>
    </location>
</feature>
<proteinExistence type="predicted"/>
<dbReference type="AlphaFoldDB" id="A0A9E7R5U4"/>
<dbReference type="KEGG" id="ssai:N0B31_02975"/>
<gene>
    <name evidence="2" type="ORF">N0B31_02975</name>
</gene>
<feature type="transmembrane region" description="Helical" evidence="1">
    <location>
        <begin position="257"/>
        <end position="281"/>
    </location>
</feature>